<dbReference type="PROSITE" id="PS50112">
    <property type="entry name" value="PAS"/>
    <property type="match status" value="1"/>
</dbReference>
<proteinExistence type="predicted"/>
<dbReference type="Gene3D" id="3.30.450.20">
    <property type="entry name" value="PAS domain"/>
    <property type="match status" value="2"/>
</dbReference>
<reference evidence="3 4" key="1">
    <citation type="journal article" date="2020" name="Fungal Divers.">
        <title>Resolving the Mortierellaceae phylogeny through synthesis of multi-gene phylogenetics and phylogenomics.</title>
        <authorList>
            <person name="Vandepol N."/>
            <person name="Liber J."/>
            <person name="Desiro A."/>
            <person name="Na H."/>
            <person name="Kennedy M."/>
            <person name="Barry K."/>
            <person name="Grigoriev I.V."/>
            <person name="Miller A.N."/>
            <person name="O'Donnell K."/>
            <person name="Stajich J.E."/>
            <person name="Bonito G."/>
        </authorList>
    </citation>
    <scope>NUCLEOTIDE SEQUENCE [LARGE SCALE GENOMIC DNA]</scope>
    <source>
        <strain evidence="3 4">AD045</strain>
    </source>
</reference>
<dbReference type="Pfam" id="PF08447">
    <property type="entry name" value="PAS_3"/>
    <property type="match status" value="1"/>
</dbReference>
<evidence type="ECO:0000256" key="1">
    <source>
        <dbReference type="SAM" id="MobiDB-lite"/>
    </source>
</evidence>
<protein>
    <recommendedName>
        <fullName evidence="2">PAS domain-containing protein</fullName>
    </recommendedName>
</protein>
<dbReference type="InterPro" id="IPR000014">
    <property type="entry name" value="PAS"/>
</dbReference>
<evidence type="ECO:0000313" key="3">
    <source>
        <dbReference type="EMBL" id="KAG0291699.1"/>
    </source>
</evidence>
<accession>A0ABQ7K5N3</accession>
<name>A0ABQ7K5N3_9FUNG</name>
<feature type="compositionally biased region" description="Acidic residues" evidence="1">
    <location>
        <begin position="418"/>
        <end position="436"/>
    </location>
</feature>
<dbReference type="Proteomes" id="UP001194696">
    <property type="component" value="Unassembled WGS sequence"/>
</dbReference>
<dbReference type="SUPFAM" id="SSF55785">
    <property type="entry name" value="PYP-like sensor domain (PAS domain)"/>
    <property type="match status" value="2"/>
</dbReference>
<evidence type="ECO:0000259" key="2">
    <source>
        <dbReference type="PROSITE" id="PS50112"/>
    </source>
</evidence>
<dbReference type="InterPro" id="IPR013655">
    <property type="entry name" value="PAS_fold_3"/>
</dbReference>
<gene>
    <name evidence="3" type="ORF">BGZ96_004908</name>
</gene>
<organism evidence="3 4">
    <name type="scientific">Linnemannia gamsii</name>
    <dbReference type="NCBI Taxonomy" id="64522"/>
    <lineage>
        <taxon>Eukaryota</taxon>
        <taxon>Fungi</taxon>
        <taxon>Fungi incertae sedis</taxon>
        <taxon>Mucoromycota</taxon>
        <taxon>Mortierellomycotina</taxon>
        <taxon>Mortierellomycetes</taxon>
        <taxon>Mortierellales</taxon>
        <taxon>Mortierellaceae</taxon>
        <taxon>Linnemannia</taxon>
    </lineage>
</organism>
<keyword evidence="4" id="KW-1185">Reference proteome</keyword>
<dbReference type="SMART" id="SM00091">
    <property type="entry name" value="PAS"/>
    <property type="match status" value="2"/>
</dbReference>
<evidence type="ECO:0000313" key="4">
    <source>
        <dbReference type="Proteomes" id="UP001194696"/>
    </source>
</evidence>
<sequence>MATSGSSSTFQANNFISIHDLTPEGRTLWVSDSIYDCLGYTPEEFLQTTTYELLHPDDVAIASVTHREHVLNDMVATQIVLRFRAKDGTYVANTSLFSVCYDFIINCTTIVDPAAVFQGIKLHSAAMTRLAGSRKEEFERIRRHHEAFSSEAWNTGELAPEARACMILNRFSRNLGVMYASPSCELVLQIDPEEIIGKPLLLFIRADDLAAFVEQADLAKTSTVMTHMRFWFQSPNCPHEIPLEAMFFGCADGMVAILRQSRPFVRKRLIGSMEHFDFVRRRGMSPLSSSLGSTNSSSSRFQSYGSSLASSFSPSPPAVYVPNIDSRHDDDPDGFRLPRLGMRSVPMGSIQNIQNLERDQSRFRPLTIVQLTDSTFGTLPRGYQLREIVQIDSDEDDDDEEEESVFRQSDDDNSHYDDQEDQLMFDDGEDDNEGGEYDEVYEQLENFGVVPSSPAA</sequence>
<comment type="caution">
    <text evidence="3">The sequence shown here is derived from an EMBL/GenBank/DDBJ whole genome shotgun (WGS) entry which is preliminary data.</text>
</comment>
<dbReference type="CDD" id="cd00130">
    <property type="entry name" value="PAS"/>
    <property type="match status" value="2"/>
</dbReference>
<feature type="domain" description="PAS" evidence="2">
    <location>
        <begin position="24"/>
        <end position="58"/>
    </location>
</feature>
<feature type="region of interest" description="Disordered" evidence="1">
    <location>
        <begin position="391"/>
        <end position="436"/>
    </location>
</feature>
<feature type="compositionally biased region" description="Basic and acidic residues" evidence="1">
    <location>
        <begin position="404"/>
        <end position="417"/>
    </location>
</feature>
<dbReference type="EMBL" id="JAAAIM010000228">
    <property type="protein sequence ID" value="KAG0291699.1"/>
    <property type="molecule type" value="Genomic_DNA"/>
</dbReference>
<feature type="compositionally biased region" description="Acidic residues" evidence="1">
    <location>
        <begin position="392"/>
        <end position="403"/>
    </location>
</feature>
<dbReference type="InterPro" id="IPR035965">
    <property type="entry name" value="PAS-like_dom_sf"/>
</dbReference>